<evidence type="ECO:0000313" key="1">
    <source>
        <dbReference type="EMBL" id="PKA58648.1"/>
    </source>
</evidence>
<evidence type="ECO:0000313" key="2">
    <source>
        <dbReference type="Proteomes" id="UP000236161"/>
    </source>
</evidence>
<sequence>MEHEVLNTTRGFRENPNLTIIPPSADLQLNRPPQGAICIYRAQVEYDLLLPPHPELREILNSFQLVPAQLSPNAIAYVYSFLKLLQA</sequence>
<organism evidence="1 2">
    <name type="scientific">Apostasia shenzhenica</name>
    <dbReference type="NCBI Taxonomy" id="1088818"/>
    <lineage>
        <taxon>Eukaryota</taxon>
        <taxon>Viridiplantae</taxon>
        <taxon>Streptophyta</taxon>
        <taxon>Embryophyta</taxon>
        <taxon>Tracheophyta</taxon>
        <taxon>Spermatophyta</taxon>
        <taxon>Magnoliopsida</taxon>
        <taxon>Liliopsida</taxon>
        <taxon>Asparagales</taxon>
        <taxon>Orchidaceae</taxon>
        <taxon>Apostasioideae</taxon>
        <taxon>Apostasia</taxon>
    </lineage>
</organism>
<dbReference type="OrthoDB" id="1752359at2759"/>
<name>A0A2I0ASX3_9ASPA</name>
<gene>
    <name evidence="1" type="ORF">AXF42_Ash008935</name>
</gene>
<keyword evidence="2" id="KW-1185">Reference proteome</keyword>
<dbReference type="EMBL" id="KZ451951">
    <property type="protein sequence ID" value="PKA58648.1"/>
    <property type="molecule type" value="Genomic_DNA"/>
</dbReference>
<protein>
    <submittedName>
        <fullName evidence="1">Uncharacterized protein</fullName>
    </submittedName>
</protein>
<dbReference type="AlphaFoldDB" id="A0A2I0ASX3"/>
<accession>A0A2I0ASX3</accession>
<reference evidence="1 2" key="1">
    <citation type="journal article" date="2017" name="Nature">
        <title>The Apostasia genome and the evolution of orchids.</title>
        <authorList>
            <person name="Zhang G.Q."/>
            <person name="Liu K.W."/>
            <person name="Li Z."/>
            <person name="Lohaus R."/>
            <person name="Hsiao Y.Y."/>
            <person name="Niu S.C."/>
            <person name="Wang J.Y."/>
            <person name="Lin Y.C."/>
            <person name="Xu Q."/>
            <person name="Chen L.J."/>
            <person name="Yoshida K."/>
            <person name="Fujiwara S."/>
            <person name="Wang Z.W."/>
            <person name="Zhang Y.Q."/>
            <person name="Mitsuda N."/>
            <person name="Wang M."/>
            <person name="Liu G.H."/>
            <person name="Pecoraro L."/>
            <person name="Huang H.X."/>
            <person name="Xiao X.J."/>
            <person name="Lin M."/>
            <person name="Wu X.Y."/>
            <person name="Wu W.L."/>
            <person name="Chen Y.Y."/>
            <person name="Chang S.B."/>
            <person name="Sakamoto S."/>
            <person name="Ohme-Takagi M."/>
            <person name="Yagi M."/>
            <person name="Zeng S.J."/>
            <person name="Shen C.Y."/>
            <person name="Yeh C.M."/>
            <person name="Luo Y.B."/>
            <person name="Tsai W.C."/>
            <person name="Van de Peer Y."/>
            <person name="Liu Z.J."/>
        </authorList>
    </citation>
    <scope>NUCLEOTIDE SEQUENCE [LARGE SCALE GENOMIC DNA]</scope>
    <source>
        <strain evidence="2">cv. Shenzhen</strain>
        <tissue evidence="1">Stem</tissue>
    </source>
</reference>
<dbReference type="Proteomes" id="UP000236161">
    <property type="component" value="Unassembled WGS sequence"/>
</dbReference>
<proteinExistence type="predicted"/>